<dbReference type="InterPro" id="IPR028994">
    <property type="entry name" value="Integrin_alpha_N"/>
</dbReference>
<dbReference type="EMBL" id="CP036434">
    <property type="protein sequence ID" value="QDV07749.1"/>
    <property type="molecule type" value="Genomic_DNA"/>
</dbReference>
<keyword evidence="4" id="KW-1185">Reference proteome</keyword>
<dbReference type="AlphaFoldDB" id="A0A518EUI5"/>
<dbReference type="Gene3D" id="2.130.10.130">
    <property type="entry name" value="Integrin alpha, N-terminal"/>
    <property type="match status" value="2"/>
</dbReference>
<reference evidence="3 4" key="1">
    <citation type="submission" date="2019-02" db="EMBL/GenBank/DDBJ databases">
        <title>Deep-cultivation of Planctomycetes and their phenomic and genomic characterization uncovers novel biology.</title>
        <authorList>
            <person name="Wiegand S."/>
            <person name="Jogler M."/>
            <person name="Boedeker C."/>
            <person name="Pinto D."/>
            <person name="Vollmers J."/>
            <person name="Rivas-Marin E."/>
            <person name="Kohn T."/>
            <person name="Peeters S.H."/>
            <person name="Heuer A."/>
            <person name="Rast P."/>
            <person name="Oberbeckmann S."/>
            <person name="Bunk B."/>
            <person name="Jeske O."/>
            <person name="Meyerdierks A."/>
            <person name="Storesund J.E."/>
            <person name="Kallscheuer N."/>
            <person name="Luecker S."/>
            <person name="Lage O.M."/>
            <person name="Pohl T."/>
            <person name="Merkel B.J."/>
            <person name="Hornburger P."/>
            <person name="Mueller R.-W."/>
            <person name="Bruemmer F."/>
            <person name="Labrenz M."/>
            <person name="Spormann A.M."/>
            <person name="Op den Camp H."/>
            <person name="Overmann J."/>
            <person name="Amann R."/>
            <person name="Jetten M.S.M."/>
            <person name="Mascher T."/>
            <person name="Medema M.H."/>
            <person name="Devos D.P."/>
            <person name="Kaster A.-K."/>
            <person name="Ovreas L."/>
            <person name="Rohde M."/>
            <person name="Galperin M.Y."/>
            <person name="Jogler C."/>
        </authorList>
    </citation>
    <scope>NUCLEOTIDE SEQUENCE [LARGE SCALE GENOMIC DNA]</scope>
    <source>
        <strain evidence="3 4">Poly30</strain>
    </source>
</reference>
<name>A0A518EUI5_9BACT</name>
<dbReference type="SUPFAM" id="SSF69304">
    <property type="entry name" value="Tricorn protease N-terminal domain"/>
    <property type="match status" value="1"/>
</dbReference>
<feature type="chain" id="PRO_5021718358" description="FG-GAP repeat protein" evidence="2">
    <location>
        <begin position="18"/>
        <end position="557"/>
    </location>
</feature>
<dbReference type="PANTHER" id="PTHR36220:SF1">
    <property type="entry name" value="GAMMA TUBULIN COMPLEX COMPONENT C-TERMINAL DOMAIN-CONTAINING PROTEIN"/>
    <property type="match status" value="1"/>
</dbReference>
<dbReference type="PANTHER" id="PTHR36220">
    <property type="entry name" value="UNNAMED PRODUCT"/>
    <property type="match status" value="1"/>
</dbReference>
<evidence type="ECO:0000313" key="4">
    <source>
        <dbReference type="Proteomes" id="UP000320390"/>
    </source>
</evidence>
<gene>
    <name evidence="3" type="ORF">Poly30_32810</name>
</gene>
<dbReference type="Proteomes" id="UP000320390">
    <property type="component" value="Chromosome"/>
</dbReference>
<dbReference type="RefSeq" id="WP_419190250.1">
    <property type="nucleotide sequence ID" value="NZ_CP036434.1"/>
</dbReference>
<keyword evidence="1 2" id="KW-0732">Signal</keyword>
<dbReference type="Pfam" id="PF14312">
    <property type="entry name" value="FG-GAP_2"/>
    <property type="match status" value="4"/>
</dbReference>
<sequence precursor="true">MNPLTFLPLLAAAPLAAQNCLQLETSPTPTFNAEYGFSVAMSDSLAVAGAPGSQEVNVYARSGGAWSLVQTITPNGGPVAEFGYSLDIEGDLLVVGAKAANVAQVFRLDPMTGQFGFEVQLTGSDIVADEAFGQDVSIEAGTVFVAAAGDDPNGPRSGAVYVFSGSGSTWTETYRLFPPDGEAGEFFGVAIDTEGDTLVVGALFDDDGGTSVGSAYVYDNSGFAGWSLSQKLQASDGAPNDFFGVSVAVDGTTAIIGSEGDDDNGQFSGSAYVFERDASLAWTEAVKLLAPDGFTNDDFGFAVAIEGTTVDVAARAHQSAGAVYRFDLSVGTDAIAKYRSLNPTPGETFGSAVDIASDLSNIIGSAGRSTSTAQISGAIYFPQFAAGGIVDCNGNLIDDACDLALGTALDINANGVLDECEAVGSIYCTPNAQNSTGTWAKMIATGSAAVADNDLTILVSDLPQNSAGYFFASGNIGFVAFPGSSQGILCMIGGISRFGGVQLAGTTGTFDFAVDLNNFAGTGPAQVGHTWYVQTWYRDANPTSTSNFSDGIEITFL</sequence>
<evidence type="ECO:0000313" key="3">
    <source>
        <dbReference type="EMBL" id="QDV07749.1"/>
    </source>
</evidence>
<proteinExistence type="predicted"/>
<protein>
    <recommendedName>
        <fullName evidence="5">FG-GAP repeat protein</fullName>
    </recommendedName>
</protein>
<feature type="signal peptide" evidence="2">
    <location>
        <begin position="1"/>
        <end position="17"/>
    </location>
</feature>
<organism evidence="3 4">
    <name type="scientific">Saltatorellus ferox</name>
    <dbReference type="NCBI Taxonomy" id="2528018"/>
    <lineage>
        <taxon>Bacteria</taxon>
        <taxon>Pseudomonadati</taxon>
        <taxon>Planctomycetota</taxon>
        <taxon>Planctomycetia</taxon>
        <taxon>Planctomycetia incertae sedis</taxon>
        <taxon>Saltatorellus</taxon>
    </lineage>
</organism>
<dbReference type="InterPro" id="IPR013517">
    <property type="entry name" value="FG-GAP"/>
</dbReference>
<evidence type="ECO:0000256" key="2">
    <source>
        <dbReference type="SAM" id="SignalP"/>
    </source>
</evidence>
<evidence type="ECO:0008006" key="5">
    <source>
        <dbReference type="Google" id="ProtNLM"/>
    </source>
</evidence>
<evidence type="ECO:0000256" key="1">
    <source>
        <dbReference type="ARBA" id="ARBA00022729"/>
    </source>
</evidence>
<accession>A0A518EUI5</accession>